<reference evidence="2" key="1">
    <citation type="journal article" date="2019" name="Int. J. Syst. Evol. Microbiol.">
        <title>The Global Catalogue of Microorganisms (GCM) 10K type strain sequencing project: providing services to taxonomists for standard genome sequencing and annotation.</title>
        <authorList>
            <consortium name="The Broad Institute Genomics Platform"/>
            <consortium name="The Broad Institute Genome Sequencing Center for Infectious Disease"/>
            <person name="Wu L."/>
            <person name="Ma J."/>
        </authorList>
    </citation>
    <scope>NUCLEOTIDE SEQUENCE [LARGE SCALE GENOMIC DNA]</scope>
    <source>
        <strain evidence="2">CCUG 60527</strain>
    </source>
</reference>
<dbReference type="EMBL" id="JBHTJR010000037">
    <property type="protein sequence ID" value="MFD0992848.1"/>
    <property type="molecule type" value="Genomic_DNA"/>
</dbReference>
<sequence length="155" mass="17442">MQLRFSTSQIKVLLVFVAFLFLQNTYSQTESETIKSAFSDASLNTRGKLVDEGNGRFRFDFHDVYESDSKAKYLQGLGYHGGGPSWLGIIYGAFKIGENDLIDSIDMNVEVTGVTFYSATKDQLDSIQRVITLVKSNEQLLLKAIDKAKEFDMML</sequence>
<protein>
    <submittedName>
        <fullName evidence="1">Uncharacterized protein</fullName>
    </submittedName>
</protein>
<organism evidence="1 2">
    <name type="scientific">Tenacibaculum geojense</name>
    <dbReference type="NCBI Taxonomy" id="915352"/>
    <lineage>
        <taxon>Bacteria</taxon>
        <taxon>Pseudomonadati</taxon>
        <taxon>Bacteroidota</taxon>
        <taxon>Flavobacteriia</taxon>
        <taxon>Flavobacteriales</taxon>
        <taxon>Flavobacteriaceae</taxon>
        <taxon>Tenacibaculum</taxon>
    </lineage>
</organism>
<accession>A0ABW3JQS3</accession>
<proteinExistence type="predicted"/>
<evidence type="ECO:0000313" key="2">
    <source>
        <dbReference type="Proteomes" id="UP001597062"/>
    </source>
</evidence>
<dbReference type="RefSeq" id="WP_386106543.1">
    <property type="nucleotide sequence ID" value="NZ_JBHTJR010000037.1"/>
</dbReference>
<dbReference type="Proteomes" id="UP001597062">
    <property type="component" value="Unassembled WGS sequence"/>
</dbReference>
<name>A0ABW3JQS3_9FLAO</name>
<evidence type="ECO:0000313" key="1">
    <source>
        <dbReference type="EMBL" id="MFD0992848.1"/>
    </source>
</evidence>
<keyword evidence="2" id="KW-1185">Reference proteome</keyword>
<comment type="caution">
    <text evidence="1">The sequence shown here is derived from an EMBL/GenBank/DDBJ whole genome shotgun (WGS) entry which is preliminary data.</text>
</comment>
<gene>
    <name evidence="1" type="ORF">ACFQ1U_06495</name>
</gene>